<keyword evidence="1" id="KW-0255">Endonuclease</keyword>
<dbReference type="RefSeq" id="WP_258798726.1">
    <property type="nucleotide sequence ID" value="NZ_JANTHX010000007.1"/>
</dbReference>
<comment type="caution">
    <text evidence="1">The sequence shown here is derived from an EMBL/GenBank/DDBJ whole genome shotgun (WGS) entry which is preliminary data.</text>
</comment>
<dbReference type="GO" id="GO:0004519">
    <property type="term" value="F:endonuclease activity"/>
    <property type="evidence" value="ECO:0007669"/>
    <property type="project" value="UniProtKB-KW"/>
</dbReference>
<name>A0ABT1ZG50_9MICO</name>
<proteinExistence type="predicted"/>
<keyword evidence="1" id="KW-0540">Nuclease</keyword>
<dbReference type="Proteomes" id="UP001205337">
    <property type="component" value="Unassembled WGS sequence"/>
</dbReference>
<gene>
    <name evidence="1" type="ORF">NUH29_08885</name>
</gene>
<reference evidence="1 2" key="1">
    <citation type="submission" date="2022-08" db="EMBL/GenBank/DDBJ databases">
        <authorList>
            <person name="Li F."/>
        </authorList>
    </citation>
    <scope>NUCLEOTIDE SEQUENCE [LARGE SCALE GENOMIC DNA]</scope>
    <source>
        <strain evidence="1 2">10F1B-8-1</strain>
    </source>
</reference>
<dbReference type="InterPro" id="IPR011335">
    <property type="entry name" value="Restrct_endonuc-II-like"/>
</dbReference>
<sequence length="268" mass="30498">MDLARPFHGVREREAAHDLRERCASYATRMAPDEFFCSVTAALLHGIPVPLVFERDPTLHVAVPNPRRGPRSRGVRGHKFVVVPRAGEVVVVHQLPTSSPERAWCELGAVLELEDLVAAGDHLIRPANRMSSSVRLRGVLERHPAPRSRKLLHEAFALLDPGAESPRESKMRLVFVRAGLTVFRVNLWVAIPSTGRRRRIDLAFEREKVAFEYQGIHHNDPHQWREDMTRIAELESIGWKVVFVNDDDLQHPERLVAMARRVLASRTR</sequence>
<dbReference type="SUPFAM" id="SSF52980">
    <property type="entry name" value="Restriction endonuclease-like"/>
    <property type="match status" value="1"/>
</dbReference>
<keyword evidence="1" id="KW-0378">Hydrolase</keyword>
<keyword evidence="2" id="KW-1185">Reference proteome</keyword>
<accession>A0ABT1ZG50</accession>
<organism evidence="1 2">
    <name type="scientific">Protaetiibacter mangrovi</name>
    <dbReference type="NCBI Taxonomy" id="2970926"/>
    <lineage>
        <taxon>Bacteria</taxon>
        <taxon>Bacillati</taxon>
        <taxon>Actinomycetota</taxon>
        <taxon>Actinomycetes</taxon>
        <taxon>Micrococcales</taxon>
        <taxon>Microbacteriaceae</taxon>
        <taxon>Protaetiibacter</taxon>
    </lineage>
</organism>
<dbReference type="EMBL" id="JANTHX010000007">
    <property type="protein sequence ID" value="MCS0499662.1"/>
    <property type="molecule type" value="Genomic_DNA"/>
</dbReference>
<protein>
    <submittedName>
        <fullName evidence="1">Endonuclease domain-containing protein</fullName>
    </submittedName>
</protein>
<evidence type="ECO:0000313" key="2">
    <source>
        <dbReference type="Proteomes" id="UP001205337"/>
    </source>
</evidence>
<dbReference type="Gene3D" id="3.40.960.10">
    <property type="entry name" value="VSR Endonuclease"/>
    <property type="match status" value="1"/>
</dbReference>
<evidence type="ECO:0000313" key="1">
    <source>
        <dbReference type="EMBL" id="MCS0499662.1"/>
    </source>
</evidence>